<name>A0A2P8FYK7_9BACT</name>
<feature type="domain" description="Metallo-beta-lactamase" evidence="1">
    <location>
        <begin position="125"/>
        <end position="320"/>
    </location>
</feature>
<sequence length="378" mass="43142">MRKRIIKFSFMIFFIFLALIVLGAYAFMQQPLFGRHPSGARLERIQKSPHYRDGQFQNESFTPDLAEGNSYFKVFTKFFFGKSKYNVPGPLIPSQKTDLLHLKPEENVLVWFGHSSYFMQVDGKTILVDPVFSGSASPLKFTTPSFKGSDIYKVEDLPAIDYLFISHDHWDHLDYETILKLKNKVGKVITGLGTGEHLEYWGYDVANIIEKDWNESADLGGGFTVNVTPGRHFSGRNFSRNRALWVSFVLQTPTLKIFIGGDSGYDNHFKKIGAQFGPFDLALLECGQYNEAWKYIHMMPEETVTAARELGAKKLMPVHWAKFALSIHDWNEPIIRATAEAQKQGMPLVTPLIGQKVELKGNQTFTQWWKEARLQPEG</sequence>
<evidence type="ECO:0000259" key="1">
    <source>
        <dbReference type="Pfam" id="PF12706"/>
    </source>
</evidence>
<proteinExistence type="predicted"/>
<reference evidence="2 3" key="1">
    <citation type="submission" date="2018-03" db="EMBL/GenBank/DDBJ databases">
        <title>Genomic Encyclopedia of Archaeal and Bacterial Type Strains, Phase II (KMG-II): from individual species to whole genera.</title>
        <authorList>
            <person name="Goeker M."/>
        </authorList>
    </citation>
    <scope>NUCLEOTIDE SEQUENCE [LARGE SCALE GENOMIC DNA]</scope>
    <source>
        <strain evidence="2 3">DSM 29057</strain>
    </source>
</reference>
<keyword evidence="3" id="KW-1185">Reference proteome</keyword>
<gene>
    <name evidence="2" type="ORF">CLV60_109293</name>
</gene>
<dbReference type="SUPFAM" id="SSF56281">
    <property type="entry name" value="Metallo-hydrolase/oxidoreductase"/>
    <property type="match status" value="1"/>
</dbReference>
<dbReference type="Gene3D" id="3.60.15.10">
    <property type="entry name" value="Ribonuclease Z/Hydroxyacylglutathione hydrolase-like"/>
    <property type="match status" value="1"/>
</dbReference>
<dbReference type="PANTHER" id="PTHR15032:SF4">
    <property type="entry name" value="N-ACYL-PHOSPHATIDYLETHANOLAMINE-HYDROLYZING PHOSPHOLIPASE D"/>
    <property type="match status" value="1"/>
</dbReference>
<dbReference type="EMBL" id="PYAS01000009">
    <property type="protein sequence ID" value="PSL26799.1"/>
    <property type="molecule type" value="Genomic_DNA"/>
</dbReference>
<dbReference type="InterPro" id="IPR036866">
    <property type="entry name" value="RibonucZ/Hydroxyglut_hydro"/>
</dbReference>
<accession>A0A2P8FYK7</accession>
<evidence type="ECO:0000313" key="3">
    <source>
        <dbReference type="Proteomes" id="UP000241964"/>
    </source>
</evidence>
<dbReference type="GO" id="GO:0005737">
    <property type="term" value="C:cytoplasm"/>
    <property type="evidence" value="ECO:0007669"/>
    <property type="project" value="TreeGrafter"/>
</dbReference>
<dbReference type="Pfam" id="PF12706">
    <property type="entry name" value="Lactamase_B_2"/>
    <property type="match status" value="1"/>
</dbReference>
<dbReference type="PANTHER" id="PTHR15032">
    <property type="entry name" value="N-ACYL-PHOSPHATIDYLETHANOLAMINE-HYDROLYZING PHOSPHOLIPASE D"/>
    <property type="match status" value="1"/>
</dbReference>
<comment type="caution">
    <text evidence="2">The sequence shown here is derived from an EMBL/GenBank/DDBJ whole genome shotgun (WGS) entry which is preliminary data.</text>
</comment>
<organism evidence="2 3">
    <name type="scientific">Dyadobacter jiangsuensis</name>
    <dbReference type="NCBI Taxonomy" id="1591085"/>
    <lineage>
        <taxon>Bacteria</taxon>
        <taxon>Pseudomonadati</taxon>
        <taxon>Bacteroidota</taxon>
        <taxon>Cytophagia</taxon>
        <taxon>Cytophagales</taxon>
        <taxon>Spirosomataceae</taxon>
        <taxon>Dyadobacter</taxon>
    </lineage>
</organism>
<dbReference type="AlphaFoldDB" id="A0A2P8FYK7"/>
<dbReference type="InterPro" id="IPR001279">
    <property type="entry name" value="Metallo-B-lactamas"/>
</dbReference>
<dbReference type="Proteomes" id="UP000241964">
    <property type="component" value="Unassembled WGS sequence"/>
</dbReference>
<evidence type="ECO:0000313" key="2">
    <source>
        <dbReference type="EMBL" id="PSL26799.1"/>
    </source>
</evidence>
<protein>
    <submittedName>
        <fullName evidence="2">L-ascorbate metabolism protein UlaG (Beta-lactamase superfamily)</fullName>
    </submittedName>
</protein>